<accession>A0A829QJQ8</accession>
<sequence length="38" mass="4402">MVGRTDVLAHRAGTVEFMMAPRIRRNGEQFRCRGGYFD</sequence>
<proteinExistence type="predicted"/>
<comment type="caution">
    <text evidence="1">The sequence shown here is derived from an EMBL/GenBank/DDBJ whole genome shotgun (WGS) entry which is preliminary data.</text>
</comment>
<organism evidence="1 2">
    <name type="scientific">Mycobacteroides abscessus 1948</name>
    <dbReference type="NCBI Taxonomy" id="1299323"/>
    <lineage>
        <taxon>Bacteria</taxon>
        <taxon>Bacillati</taxon>
        <taxon>Actinomycetota</taxon>
        <taxon>Actinomycetes</taxon>
        <taxon>Mycobacteriales</taxon>
        <taxon>Mycobacteriaceae</taxon>
        <taxon>Mycobacteroides</taxon>
        <taxon>Mycobacteroides abscessus</taxon>
    </lineage>
</organism>
<reference evidence="1 2" key="1">
    <citation type="submission" date="2013-12" db="EMBL/GenBank/DDBJ databases">
        <authorList>
            <person name="Zelazny A."/>
            <person name="Olivier K."/>
            <person name="Holland S."/>
            <person name="Lenaerts A."/>
            <person name="Ordway D."/>
            <person name="DeGroote M.A."/>
            <person name="Parker T."/>
            <person name="Sizemore C."/>
            <person name="Tallon L.J."/>
            <person name="Sadzewicz L.K."/>
            <person name="Sengamalay N."/>
            <person name="Fraser C.M."/>
            <person name="Hine E."/>
            <person name="Shefchek K.A."/>
            <person name="Das S.P."/>
            <person name="Tettelin H."/>
        </authorList>
    </citation>
    <scope>NUCLEOTIDE SEQUENCE [LARGE SCALE GENOMIC DNA]</scope>
    <source>
        <strain evidence="1 2">1948</strain>
    </source>
</reference>
<dbReference type="AlphaFoldDB" id="A0A829QJQ8"/>
<gene>
    <name evidence="1" type="ORF">I542_3234</name>
</gene>
<evidence type="ECO:0000313" key="1">
    <source>
        <dbReference type="EMBL" id="EUA63077.1"/>
    </source>
</evidence>
<dbReference type="EMBL" id="JAOH01000002">
    <property type="protein sequence ID" value="EUA63077.1"/>
    <property type="molecule type" value="Genomic_DNA"/>
</dbReference>
<name>A0A829QJQ8_9MYCO</name>
<protein>
    <submittedName>
        <fullName evidence="1">Uncharacterized protein</fullName>
    </submittedName>
</protein>
<evidence type="ECO:0000313" key="2">
    <source>
        <dbReference type="Proteomes" id="UP000021210"/>
    </source>
</evidence>
<dbReference type="Proteomes" id="UP000021210">
    <property type="component" value="Unassembled WGS sequence"/>
</dbReference>